<organism evidence="1 2">
    <name type="scientific">Streptomyces hesseae</name>
    <dbReference type="NCBI Taxonomy" id="3075519"/>
    <lineage>
        <taxon>Bacteria</taxon>
        <taxon>Bacillati</taxon>
        <taxon>Actinomycetota</taxon>
        <taxon>Actinomycetes</taxon>
        <taxon>Kitasatosporales</taxon>
        <taxon>Streptomycetaceae</taxon>
        <taxon>Streptomyces</taxon>
    </lineage>
</organism>
<sequence length="358" mass="39801">MHLLVTIPQPNGSNYNEAFAPLIRELFSRERAGMYGPYYFVRTWDARAGAEVLQISVDGVSDPDTTRDELRRLAQRYGCAAQVEETPREAVPSPLWNAGFDGSGFSDSSKRLFQKAAPTLVEFLDRAAEERDPLNRALGAIRLMVAHSRATLLRSPQRELDGYDFRELLSLRLLSYRSHFEAIYPRSKDPESFEAACARFYEQVGPATRDFIAECGDPDIGPTGDRAVAQWTELVVSGSAGLAAEFLDGTVVDAGRTLEDLVREQGGPVEPTRFHTPPSPELNRLMHRDADFLAFRLHTSLLYSCLYSLGFSLAERYVFCYVVARACEEVAGRSTEELRDDLDRLAKSMAAVSSPATG</sequence>
<dbReference type="Proteomes" id="UP001180531">
    <property type="component" value="Unassembled WGS sequence"/>
</dbReference>
<evidence type="ECO:0000313" key="1">
    <source>
        <dbReference type="EMBL" id="MDT0448779.1"/>
    </source>
</evidence>
<evidence type="ECO:0000313" key="2">
    <source>
        <dbReference type="Proteomes" id="UP001180531"/>
    </source>
</evidence>
<name>A0ABU2SII3_9ACTN</name>
<keyword evidence="2" id="KW-1185">Reference proteome</keyword>
<protein>
    <recommendedName>
        <fullName evidence="3">Thiopeptide-type bacteriocin biosynthesis domain-containing protein</fullName>
    </recommendedName>
</protein>
<reference evidence="1" key="1">
    <citation type="submission" date="2024-05" db="EMBL/GenBank/DDBJ databases">
        <title>30 novel species of actinomycetes from the DSMZ collection.</title>
        <authorList>
            <person name="Nouioui I."/>
        </authorList>
    </citation>
    <scope>NUCLEOTIDE SEQUENCE</scope>
    <source>
        <strain evidence="1">DSM 40473</strain>
    </source>
</reference>
<dbReference type="EMBL" id="JAVRFI010000003">
    <property type="protein sequence ID" value="MDT0448779.1"/>
    <property type="molecule type" value="Genomic_DNA"/>
</dbReference>
<gene>
    <name evidence="1" type="ORF">RM609_06750</name>
</gene>
<proteinExistence type="predicted"/>
<comment type="caution">
    <text evidence="1">The sequence shown here is derived from an EMBL/GenBank/DDBJ whole genome shotgun (WGS) entry which is preliminary data.</text>
</comment>
<accession>A0ABU2SII3</accession>
<dbReference type="RefSeq" id="WP_311608758.1">
    <property type="nucleotide sequence ID" value="NZ_JAVRFI010000003.1"/>
</dbReference>
<evidence type="ECO:0008006" key="3">
    <source>
        <dbReference type="Google" id="ProtNLM"/>
    </source>
</evidence>